<evidence type="ECO:0000313" key="1">
    <source>
        <dbReference type="EMBL" id="EPR39030.1"/>
    </source>
</evidence>
<dbReference type="PATRIC" id="fig|1121405.3.peg.2842"/>
<dbReference type="AlphaFoldDB" id="S7TQU4"/>
<evidence type="ECO:0008006" key="3">
    <source>
        <dbReference type="Google" id="ProtNLM"/>
    </source>
</evidence>
<evidence type="ECO:0000313" key="2">
    <source>
        <dbReference type="Proteomes" id="UP000014977"/>
    </source>
</evidence>
<accession>S7TQU4</accession>
<comment type="caution">
    <text evidence="1">The sequence shown here is derived from an EMBL/GenBank/DDBJ whole genome shotgun (WGS) entry which is preliminary data.</text>
</comment>
<dbReference type="EMBL" id="ATHJ01000094">
    <property type="protein sequence ID" value="EPR39030.1"/>
    <property type="molecule type" value="Genomic_DNA"/>
</dbReference>
<dbReference type="STRING" id="897.B2D07_05710"/>
<gene>
    <name evidence="1" type="ORF">dsmv_0440</name>
</gene>
<organism evidence="1 2">
    <name type="scientific">Desulfococcus multivorans DSM 2059</name>
    <dbReference type="NCBI Taxonomy" id="1121405"/>
    <lineage>
        <taxon>Bacteria</taxon>
        <taxon>Pseudomonadati</taxon>
        <taxon>Thermodesulfobacteriota</taxon>
        <taxon>Desulfobacteria</taxon>
        <taxon>Desulfobacterales</taxon>
        <taxon>Desulfococcaceae</taxon>
        <taxon>Desulfococcus</taxon>
    </lineage>
</organism>
<proteinExistence type="predicted"/>
<dbReference type="Proteomes" id="UP000014977">
    <property type="component" value="Unassembled WGS sequence"/>
</dbReference>
<dbReference type="RefSeq" id="WP_020877102.1">
    <property type="nucleotide sequence ID" value="NZ_ATHJ01000094.1"/>
</dbReference>
<sequence length="82" mass="9465">MATKKSSADMSFIRTAVIENAIEAQVVSNVLRQEDIPHELRSYHDTAYDGLFQMQLGWGELRTPEVFREQVLDILREIRGEN</sequence>
<protein>
    <recommendedName>
        <fullName evidence="3">DUF2007 domain-containing protein</fullName>
    </recommendedName>
</protein>
<name>S7TQU4_DESML</name>
<reference evidence="1 2" key="1">
    <citation type="journal article" date="2013" name="Genome Announc.">
        <title>Draft genome sequences for three mercury-methylating, sulfate-reducing bacteria.</title>
        <authorList>
            <person name="Brown S.D."/>
            <person name="Hurt R.A.Jr."/>
            <person name="Gilmour C.C."/>
            <person name="Elias D.A."/>
        </authorList>
    </citation>
    <scope>NUCLEOTIDE SEQUENCE [LARGE SCALE GENOMIC DNA]</scope>
    <source>
        <strain evidence="1 2">DSM 2059</strain>
    </source>
</reference>
<keyword evidence="2" id="KW-1185">Reference proteome</keyword>
<dbReference type="eggNOG" id="ENOG50333JY">
    <property type="taxonomic scope" value="Bacteria"/>
</dbReference>